<dbReference type="GO" id="GO:0050519">
    <property type="term" value="F:holo-citrate lyase synthase activity"/>
    <property type="evidence" value="ECO:0007669"/>
    <property type="project" value="UniProtKB-EC"/>
</dbReference>
<evidence type="ECO:0000256" key="1">
    <source>
        <dbReference type="ARBA" id="ARBA00012524"/>
    </source>
</evidence>
<proteinExistence type="predicted"/>
<dbReference type="AlphaFoldDB" id="A0A0R1SJ27"/>
<organism evidence="5 6">
    <name type="scientific">Lentilactobacillus diolivorans DSM 14421</name>
    <dbReference type="NCBI Taxonomy" id="1423739"/>
    <lineage>
        <taxon>Bacteria</taxon>
        <taxon>Bacillati</taxon>
        <taxon>Bacillota</taxon>
        <taxon>Bacilli</taxon>
        <taxon>Lactobacillales</taxon>
        <taxon>Lactobacillaceae</taxon>
        <taxon>Lentilactobacillus</taxon>
    </lineage>
</organism>
<dbReference type="NCBIfam" id="TIGR03124">
    <property type="entry name" value="citrate_citX"/>
    <property type="match status" value="1"/>
</dbReference>
<dbReference type="InterPro" id="IPR005551">
    <property type="entry name" value="CitX"/>
</dbReference>
<evidence type="ECO:0000313" key="5">
    <source>
        <dbReference type="EMBL" id="KRL69100.1"/>
    </source>
</evidence>
<comment type="caution">
    <text evidence="5">The sequence shown here is derived from an EMBL/GenBank/DDBJ whole genome shotgun (WGS) entry which is preliminary data.</text>
</comment>
<keyword evidence="5" id="KW-0456">Lyase</keyword>
<keyword evidence="3" id="KW-0548">Nucleotidyltransferase</keyword>
<reference evidence="5 6" key="1">
    <citation type="journal article" date="2015" name="Genome Announc.">
        <title>Expanding the biotechnology potential of lactobacilli through comparative genomics of 213 strains and associated genera.</title>
        <authorList>
            <person name="Sun Z."/>
            <person name="Harris H.M."/>
            <person name="McCann A."/>
            <person name="Guo C."/>
            <person name="Argimon S."/>
            <person name="Zhang W."/>
            <person name="Yang X."/>
            <person name="Jeffery I.B."/>
            <person name="Cooney J.C."/>
            <person name="Kagawa T.F."/>
            <person name="Liu W."/>
            <person name="Song Y."/>
            <person name="Salvetti E."/>
            <person name="Wrobel A."/>
            <person name="Rasinkangas P."/>
            <person name="Parkhill J."/>
            <person name="Rea M.C."/>
            <person name="O'Sullivan O."/>
            <person name="Ritari J."/>
            <person name="Douillard F.P."/>
            <person name="Paul Ross R."/>
            <person name="Yang R."/>
            <person name="Briner A.E."/>
            <person name="Felis G.E."/>
            <person name="de Vos W.M."/>
            <person name="Barrangou R."/>
            <person name="Klaenhammer T.R."/>
            <person name="Caufield P.W."/>
            <person name="Cui Y."/>
            <person name="Zhang H."/>
            <person name="O'Toole P.W."/>
        </authorList>
    </citation>
    <scope>NUCLEOTIDE SEQUENCE [LARGE SCALE GENOMIC DNA]</scope>
    <source>
        <strain evidence="5 6">DSM 14421</strain>
    </source>
</reference>
<dbReference type="EC" id="2.7.7.61" evidence="1"/>
<dbReference type="Proteomes" id="UP000052013">
    <property type="component" value="Unassembled WGS sequence"/>
</dbReference>
<gene>
    <name evidence="5" type="ORF">FC85_GL002321</name>
</gene>
<dbReference type="STRING" id="1423739.FC85_GL002321"/>
<evidence type="ECO:0000313" key="6">
    <source>
        <dbReference type="Proteomes" id="UP000052013"/>
    </source>
</evidence>
<comment type="catalytic activity">
    <reaction evidence="4">
        <text>apo-[citrate lyase ACP] + 2'-(5''-triphospho-alpha-D-ribosyl)-3'-dephospho-CoA = holo-[citrate lyase ACP] + diphosphate</text>
        <dbReference type="Rhea" id="RHEA:16333"/>
        <dbReference type="Rhea" id="RHEA-COMP:10157"/>
        <dbReference type="Rhea" id="RHEA-COMP:10158"/>
        <dbReference type="ChEBI" id="CHEBI:29999"/>
        <dbReference type="ChEBI" id="CHEBI:33019"/>
        <dbReference type="ChEBI" id="CHEBI:61378"/>
        <dbReference type="ChEBI" id="CHEBI:82683"/>
        <dbReference type="EC" id="2.7.7.61"/>
    </reaction>
</comment>
<accession>A0A0R1SJ27</accession>
<sequence>MNSVFTTGEKQDIAAILNSKDERAAFQRKLLSDYPDQAILAIKLNVPGPIKNNSALLKLFDRGFTRLVTELQCHFTTVELVAKWQKSTGNEAFLIVNGDPTMVKKWAVDFEDHDRIGRLFDVDVFGNGNPIAISRSDFNFPARRCFICGRPAKVCARSRRHSVTTLQTFIQQQFDKEFSTNNEVNDANAK</sequence>
<protein>
    <recommendedName>
        <fullName evidence="1">citrate lyase holo-[acyl-carrier protein] synthase</fullName>
        <ecNumber evidence="1">2.7.7.61</ecNumber>
    </recommendedName>
</protein>
<evidence type="ECO:0000256" key="3">
    <source>
        <dbReference type="ARBA" id="ARBA00022695"/>
    </source>
</evidence>
<evidence type="ECO:0000256" key="2">
    <source>
        <dbReference type="ARBA" id="ARBA00022679"/>
    </source>
</evidence>
<dbReference type="PATRIC" id="fig|1423739.3.peg.2413"/>
<dbReference type="EMBL" id="AZEY01000020">
    <property type="protein sequence ID" value="KRL69100.1"/>
    <property type="molecule type" value="Genomic_DNA"/>
</dbReference>
<evidence type="ECO:0000256" key="4">
    <source>
        <dbReference type="ARBA" id="ARBA00048574"/>
    </source>
</evidence>
<dbReference type="GO" id="GO:0051191">
    <property type="term" value="P:prosthetic group biosynthetic process"/>
    <property type="evidence" value="ECO:0007669"/>
    <property type="project" value="InterPro"/>
</dbReference>
<dbReference type="RefSeq" id="WP_083484875.1">
    <property type="nucleotide sequence ID" value="NZ_AZEY01000020.1"/>
</dbReference>
<keyword evidence="2 5" id="KW-0808">Transferase</keyword>
<name>A0A0R1SJ27_9LACO</name>
<dbReference type="Pfam" id="PF03802">
    <property type="entry name" value="CitX"/>
    <property type="match status" value="1"/>
</dbReference>
<dbReference type="GO" id="GO:0016829">
    <property type="term" value="F:lyase activity"/>
    <property type="evidence" value="ECO:0007669"/>
    <property type="project" value="UniProtKB-KW"/>
</dbReference>